<evidence type="ECO:0000256" key="2">
    <source>
        <dbReference type="SAM" id="MobiDB-lite"/>
    </source>
</evidence>
<dbReference type="OrthoDB" id="432528at2759"/>
<dbReference type="AlphaFoldDB" id="A0A1X7U2J6"/>
<keyword evidence="1" id="KW-0175">Coiled coil</keyword>
<feature type="region of interest" description="Disordered" evidence="2">
    <location>
        <begin position="704"/>
        <end position="768"/>
    </location>
</feature>
<reference evidence="3" key="1">
    <citation type="submission" date="2017-05" db="UniProtKB">
        <authorList>
            <consortium name="EnsemblMetazoa"/>
        </authorList>
    </citation>
    <scope>IDENTIFICATION</scope>
</reference>
<feature type="compositionally biased region" description="Low complexity" evidence="2">
    <location>
        <begin position="714"/>
        <end position="749"/>
    </location>
</feature>
<feature type="region of interest" description="Disordered" evidence="2">
    <location>
        <begin position="1"/>
        <end position="20"/>
    </location>
</feature>
<organism evidence="3">
    <name type="scientific">Amphimedon queenslandica</name>
    <name type="common">Sponge</name>
    <dbReference type="NCBI Taxonomy" id="400682"/>
    <lineage>
        <taxon>Eukaryota</taxon>
        <taxon>Metazoa</taxon>
        <taxon>Porifera</taxon>
        <taxon>Demospongiae</taxon>
        <taxon>Heteroscleromorpha</taxon>
        <taxon>Haplosclerida</taxon>
        <taxon>Niphatidae</taxon>
        <taxon>Amphimedon</taxon>
    </lineage>
</organism>
<feature type="compositionally biased region" description="Polar residues" evidence="2">
    <location>
        <begin position="704"/>
        <end position="713"/>
    </location>
</feature>
<evidence type="ECO:0000256" key="1">
    <source>
        <dbReference type="SAM" id="Coils"/>
    </source>
</evidence>
<evidence type="ECO:0000313" key="3">
    <source>
        <dbReference type="EnsemblMetazoa" id="Aqu2.1.21744_001"/>
    </source>
</evidence>
<dbReference type="PANTHER" id="PTHR35310">
    <property type="entry name" value="CELL WALL INTEGRITY/STRESS RESPONSE COMPONENT-LIKE PROTEIN"/>
    <property type="match status" value="1"/>
</dbReference>
<accession>A0A1X7U2J6</accession>
<proteinExistence type="predicted"/>
<dbReference type="InParanoid" id="A0A1X7U2J6"/>
<feature type="compositionally biased region" description="Gly residues" evidence="2">
    <location>
        <begin position="668"/>
        <end position="677"/>
    </location>
</feature>
<protein>
    <submittedName>
        <fullName evidence="3">Uncharacterized protein</fullName>
    </submittedName>
</protein>
<feature type="region of interest" description="Disordered" evidence="2">
    <location>
        <begin position="668"/>
        <end position="690"/>
    </location>
</feature>
<sequence length="768" mass="86244">KGGGVTVYQPSDNISDIPPPPSYDDTVAQEHSATVSISSQFVVPVIPATDAAVVHGHYEKYPPMKYDYDVNTPVEDDTCSTDTEIVQPNPTSAPLDKTDVYDRSTNIIPMNVNEVLPAHFPTENSFADESLSVNKEPGALVTDIILNNSIEVVATSCQVMTKKKESEVKFVTDTDKLIMIIELMYIEAGEWIVQSVLDANDLTSKKYQEKYSSYSKTRTWWMDQLVEDPTKKETELQRYIQLLHQKLAETNKQAKVDNNKLEEVLKAQVQLHKEKQIIIEDNEKLRATVAYNEVLITQIEEEKKQAEEEKKQVEEDKRKLVEERRQSEEQYFVEKRITKELKAKVAVNDVYLTELEEENEKVEKQYLKEKQITEELKSQMTKLEEEKEQVKKQFLTEKQITKELKIKVADNERYTAKLMRSQTKNTSSNVANEALEEKEKRKEQYFKKKQIITEFESKVADNELYTSKLIKEKEQIQEKITSLEEHSIKETTCSSIGLQFNYLIPSMDNLECLSDVQVAEKKLFLIQGDKPQLMNWEKYGLRIGVQEGSLLSSETVEAAVVALVGGQFKFPPNTVLVSAVYAVSLSEPLLKQLKLEIQHCVDLTGQPDLAQYLKFAIAPVSTPNLPYQFAIVEGGEFSSNGGYGFIERKDFCLVCMLGLLIVSMTGGGGGGGGGGQQPQGQRAGVVPAQQEQGRDALTVLTQQQQPGANEQTNGQQGEEGQEQQGEQSRGQQQQGAQSQKGEQSQSQGGQEKGELLSEGGYQQGGEGE</sequence>
<dbReference type="PANTHER" id="PTHR35310:SF1">
    <property type="entry name" value="CELL WALL INTEGRITY_STRESS RESPONSE COMPONENT-LIKE PROTEIN"/>
    <property type="match status" value="1"/>
</dbReference>
<feature type="coiled-coil region" evidence="1">
    <location>
        <begin position="428"/>
        <end position="486"/>
    </location>
</feature>
<feature type="coiled-coil region" evidence="1">
    <location>
        <begin position="289"/>
        <end position="400"/>
    </location>
</feature>
<dbReference type="EnsemblMetazoa" id="Aqu2.1.21744_001">
    <property type="protein sequence ID" value="Aqu2.1.21744_001"/>
    <property type="gene ID" value="Aqu2.1.21744"/>
</dbReference>
<name>A0A1X7U2J6_AMPQE</name>